<keyword evidence="3" id="KW-0234">DNA repair</keyword>
<comment type="similarity">
    <text evidence="3">Belongs to the prokaryotic Ku family.</text>
</comment>
<evidence type="ECO:0000256" key="1">
    <source>
        <dbReference type="ARBA" id="ARBA00023125"/>
    </source>
</evidence>
<sequence>MARPVWSGVITFGLVTVPVRMYAATEDHTTHFHQLQRGTNDRVRNKRVNERTGKSVGFDDIVKGYEIADGEYVTVEREELEEIAPGKSQVIDVSGFVEADEVDPVYYVRSYYLAPGDEKYRKPYELLRAALESSEKTGIATFVMHSKEYLVALRAGENVLALHTLHWADEVRDPEEELSGLPGRQRSDSKELKTARQLIDSMSTTFHPEDYSDSYEDRVRALVEAKAEGEELTPEEGPPEATNVVDLSEALNRSIERARSGKGGGGGRKTGSGRRKPAAGDRTRPAKRRESRSQSGAGASVSKGRTGAFKGRSRPGASQGGTGTSQGRGTGSSKGRAGASKSTPPLRDLSKDELYRRAGDQGVKGRSKMTREQLLEALEAHAGRGSSGKAA</sequence>
<evidence type="ECO:0000256" key="4">
    <source>
        <dbReference type="SAM" id="MobiDB-lite"/>
    </source>
</evidence>
<feature type="compositionally biased region" description="Low complexity" evidence="4">
    <location>
        <begin position="333"/>
        <end position="343"/>
    </location>
</feature>
<evidence type="ECO:0000313" key="7">
    <source>
        <dbReference type="Proteomes" id="UP001202244"/>
    </source>
</evidence>
<dbReference type="HAMAP" id="MF_01875">
    <property type="entry name" value="Prokaryotic_Ku"/>
    <property type="match status" value="1"/>
</dbReference>
<dbReference type="Gene3D" id="2.40.290.10">
    <property type="match status" value="1"/>
</dbReference>
<dbReference type="Pfam" id="PF02735">
    <property type="entry name" value="Ku"/>
    <property type="match status" value="1"/>
</dbReference>
<accession>A0ABY3XZE8</accession>
<dbReference type="InterPro" id="IPR006164">
    <property type="entry name" value="DNA_bd_Ku70/Ku80"/>
</dbReference>
<name>A0ABY3XZE8_9ACTN</name>
<feature type="region of interest" description="Disordered" evidence="4">
    <location>
        <begin position="255"/>
        <end position="371"/>
    </location>
</feature>
<feature type="compositionally biased region" description="Basic and acidic residues" evidence="4">
    <location>
        <begin position="185"/>
        <end position="194"/>
    </location>
</feature>
<dbReference type="InterPro" id="IPR009187">
    <property type="entry name" value="Prok_Ku"/>
</dbReference>
<dbReference type="NCBIfam" id="TIGR02772">
    <property type="entry name" value="Ku_bact"/>
    <property type="match status" value="1"/>
</dbReference>
<feature type="domain" description="Ku" evidence="5">
    <location>
        <begin position="53"/>
        <end position="183"/>
    </location>
</feature>
<keyword evidence="2 3" id="KW-0233">DNA recombination</keyword>
<evidence type="ECO:0000256" key="2">
    <source>
        <dbReference type="ARBA" id="ARBA00023172"/>
    </source>
</evidence>
<dbReference type="PANTHER" id="PTHR41251:SF1">
    <property type="entry name" value="NON-HOMOLOGOUS END JOINING PROTEIN KU"/>
    <property type="match status" value="1"/>
</dbReference>
<dbReference type="CDD" id="cd00789">
    <property type="entry name" value="KU_like"/>
    <property type="match status" value="1"/>
</dbReference>
<evidence type="ECO:0000259" key="5">
    <source>
        <dbReference type="SMART" id="SM00559"/>
    </source>
</evidence>
<gene>
    <name evidence="3" type="primary">ku</name>
    <name evidence="6" type="ORF">MMF93_28305</name>
</gene>
<dbReference type="Proteomes" id="UP001202244">
    <property type="component" value="Chromosome"/>
</dbReference>
<proteinExistence type="inferred from homology"/>
<dbReference type="InterPro" id="IPR016194">
    <property type="entry name" value="SPOC-like_C_dom_sf"/>
</dbReference>
<evidence type="ECO:0000313" key="6">
    <source>
        <dbReference type="EMBL" id="UNS99927.1"/>
    </source>
</evidence>
<feature type="compositionally biased region" description="Gly residues" evidence="4">
    <location>
        <begin position="318"/>
        <end position="332"/>
    </location>
</feature>
<dbReference type="EMBL" id="CP093846">
    <property type="protein sequence ID" value="UNS99927.1"/>
    <property type="molecule type" value="Genomic_DNA"/>
</dbReference>
<protein>
    <recommendedName>
        <fullName evidence="3">Non-homologous end joining protein Ku</fullName>
    </recommendedName>
</protein>
<keyword evidence="3" id="KW-0227">DNA damage</keyword>
<dbReference type="PANTHER" id="PTHR41251">
    <property type="entry name" value="NON-HOMOLOGOUS END JOINING PROTEIN KU"/>
    <property type="match status" value="1"/>
</dbReference>
<feature type="compositionally biased region" description="Gly residues" evidence="4">
    <location>
        <begin position="261"/>
        <end position="270"/>
    </location>
</feature>
<dbReference type="RefSeq" id="WP_242755907.1">
    <property type="nucleotide sequence ID" value="NZ_CP093846.1"/>
</dbReference>
<organism evidence="6 7">
    <name type="scientific">Streptomyces tubbatahanensis</name>
    <dbReference type="NCBI Taxonomy" id="2923272"/>
    <lineage>
        <taxon>Bacteria</taxon>
        <taxon>Bacillati</taxon>
        <taxon>Actinomycetota</taxon>
        <taxon>Actinomycetes</taxon>
        <taxon>Kitasatosporales</taxon>
        <taxon>Streptomycetaceae</taxon>
        <taxon>Streptomyces</taxon>
    </lineage>
</organism>
<keyword evidence="7" id="KW-1185">Reference proteome</keyword>
<keyword evidence="1 3" id="KW-0238">DNA-binding</keyword>
<dbReference type="SUPFAM" id="SSF100939">
    <property type="entry name" value="SPOC domain-like"/>
    <property type="match status" value="1"/>
</dbReference>
<comment type="function">
    <text evidence="3">With LigD forms a non-homologous end joining (NHEJ) DNA repair enzyme, which repairs dsDNA breaks with reduced fidelity. Binds linear dsDNA with 5'- and 3'- overhangs but not closed circular dsDNA nor ssDNA. Recruits and stimulates the ligase activity of LigD.</text>
</comment>
<reference evidence="6 7" key="1">
    <citation type="journal article" date="2023" name="Microbiol. Spectr.">
        <title>Synergy between Genome Mining, Metabolomics, and Bioinformatics Uncovers Antibacterial Chlorinated Carbazole Alkaloids and Their Biosynthetic Gene Cluster from Streptomyces tubbatahanensis sp. nov., a Novel Actinomycete Isolated from Sulu Sea, Philippines.</title>
        <authorList>
            <person name="Tenebro C.P."/>
            <person name="Trono D.J.V.L."/>
            <person name="Balida L.A.P."/>
            <person name="Bayog L.K.A."/>
            <person name="Bruna J.R."/>
            <person name="Sabido E.M."/>
            <person name="Caspe D.P.C."/>
            <person name="de Los Santos E.L.C."/>
            <person name="Saludes J.P."/>
            <person name="Dalisay D.S."/>
        </authorList>
    </citation>
    <scope>NUCLEOTIDE SEQUENCE [LARGE SCALE GENOMIC DNA]</scope>
    <source>
        <strain evidence="6 7">DSD3025</strain>
    </source>
</reference>
<evidence type="ECO:0000256" key="3">
    <source>
        <dbReference type="HAMAP-Rule" id="MF_01875"/>
    </source>
</evidence>
<feature type="compositionally biased region" description="Basic and acidic residues" evidence="4">
    <location>
        <begin position="348"/>
        <end position="359"/>
    </location>
</feature>
<feature type="region of interest" description="Disordered" evidence="4">
    <location>
        <begin position="173"/>
        <end position="194"/>
    </location>
</feature>
<comment type="subunit">
    <text evidence="3">Homodimer. Interacts with LigD.</text>
</comment>
<dbReference type="SMART" id="SM00559">
    <property type="entry name" value="Ku78"/>
    <property type="match status" value="1"/>
</dbReference>